<proteinExistence type="predicted"/>
<reference evidence="2 3" key="1">
    <citation type="submission" date="2020-08" db="EMBL/GenBank/DDBJ databases">
        <title>Sequencing the genomes of 1000 actinobacteria strains.</title>
        <authorList>
            <person name="Klenk H.-P."/>
        </authorList>
    </citation>
    <scope>NUCLEOTIDE SEQUENCE [LARGE SCALE GENOMIC DNA]</scope>
    <source>
        <strain evidence="2 3">DSM 45584</strain>
    </source>
</reference>
<protein>
    <submittedName>
        <fullName evidence="2">Uncharacterized protein</fullName>
    </submittedName>
</protein>
<dbReference type="EMBL" id="JACHIW010000001">
    <property type="protein sequence ID" value="MBB5157456.1"/>
    <property type="molecule type" value="Genomic_DNA"/>
</dbReference>
<dbReference type="AlphaFoldDB" id="A0A840QAL5"/>
<evidence type="ECO:0000313" key="2">
    <source>
        <dbReference type="EMBL" id="MBB5157456.1"/>
    </source>
</evidence>
<dbReference type="RefSeq" id="WP_184728379.1">
    <property type="nucleotide sequence ID" value="NZ_JACHIW010000001.1"/>
</dbReference>
<feature type="region of interest" description="Disordered" evidence="1">
    <location>
        <begin position="118"/>
        <end position="139"/>
    </location>
</feature>
<accession>A0A840QAL5</accession>
<feature type="compositionally biased region" description="Low complexity" evidence="1">
    <location>
        <begin position="121"/>
        <end position="130"/>
    </location>
</feature>
<dbReference type="SUPFAM" id="SSF56349">
    <property type="entry name" value="DNA breaking-rejoining enzymes"/>
    <property type="match status" value="1"/>
</dbReference>
<evidence type="ECO:0000313" key="3">
    <source>
        <dbReference type="Proteomes" id="UP000584374"/>
    </source>
</evidence>
<organism evidence="2 3">
    <name type="scientific">Saccharopolyspora phatthalungensis</name>
    <dbReference type="NCBI Taxonomy" id="664693"/>
    <lineage>
        <taxon>Bacteria</taxon>
        <taxon>Bacillati</taxon>
        <taxon>Actinomycetota</taxon>
        <taxon>Actinomycetes</taxon>
        <taxon>Pseudonocardiales</taxon>
        <taxon>Pseudonocardiaceae</taxon>
        <taxon>Saccharopolyspora</taxon>
    </lineage>
</organism>
<keyword evidence="3" id="KW-1185">Reference proteome</keyword>
<dbReference type="GO" id="GO:0003677">
    <property type="term" value="F:DNA binding"/>
    <property type="evidence" value="ECO:0007669"/>
    <property type="project" value="InterPro"/>
</dbReference>
<dbReference type="InterPro" id="IPR011010">
    <property type="entry name" value="DNA_brk_join_enz"/>
</dbReference>
<gene>
    <name evidence="2" type="ORF">BJ970_004990</name>
</gene>
<sequence length="741" mass="82509">MTPPPCLRCGSTQNYYSAGLCARCHRFSPLTIDSCDDCYAWGATRTNKWLCQGCRSWRRRRPVADCRTCGRHVAVDPVLDVCRLCWRQAELLGTDDIAAAVEHGHQLFFAELFRSRRGKATRPGPQGRRPGPTPQFAATGAPSRKVLQWTIFDALRPNKVTTPRPCTRCGQRPVKSAQSDYCYPCQPGGPVTPPPCRKCGSTTDYYTAGQCIRCHRFSPLTVDSCPDCHAWGTRRTNNWLCEGCRSWRRYHSNVAACHICDRTRHVNDDGVCRLCRKQALWLPNGAAELAAHIRSWGHQLFFADMFAGLGVRAARAAAAERNRLLAAQPIPPRRPVRHQQLVAFTLPRDLHTGRERGFPQPRDRGLVTYLDACVTDHATRHGWEAKVATRARMGLHILLGLQDTPGAAINASDVIALSCLEVPVRPILDVLAVAGFLRDDRVPTIDLWFAAKTADLPAAMVIDLQLWFEVMRHGRTSPPRSKPRAPRTVQAQLRRALPALHTWAAAGHEHLREITRDEVLAVLPASGTARHTMLSGLRSIFRLLKAHKRVFLNPTARIPVGRLTGRVPLPTPVKRIREALGSDDHTRAAIAALVAFHALSPGQLRNLQLTDIYDARLHLGDRSIPLARPVHERLRAYLDYRAARWPATANPHLFIHYRSANHLGPVQIEWLAHRLGLSTQALREDRILHEVHATGGDIRRLCDLFGLSVGGAERYTTVLDHPAINSTNSQAASRTDPTGPA</sequence>
<dbReference type="Proteomes" id="UP000584374">
    <property type="component" value="Unassembled WGS sequence"/>
</dbReference>
<evidence type="ECO:0000256" key="1">
    <source>
        <dbReference type="SAM" id="MobiDB-lite"/>
    </source>
</evidence>
<comment type="caution">
    <text evidence="2">The sequence shown here is derived from an EMBL/GenBank/DDBJ whole genome shotgun (WGS) entry which is preliminary data.</text>
</comment>
<name>A0A840QAL5_9PSEU</name>